<dbReference type="GO" id="GO:0006354">
    <property type="term" value="P:DNA-templated transcription elongation"/>
    <property type="evidence" value="ECO:0007669"/>
    <property type="project" value="UniProtKB-UniRule"/>
</dbReference>
<keyword evidence="2 5" id="KW-0889">Transcription antitermination</keyword>
<dbReference type="GO" id="GO:0006353">
    <property type="term" value="P:DNA-templated transcription termination"/>
    <property type="evidence" value="ECO:0007669"/>
    <property type="project" value="UniProtKB-UniRule"/>
</dbReference>
<evidence type="ECO:0000256" key="6">
    <source>
        <dbReference type="NCBIfam" id="TIGR00922"/>
    </source>
</evidence>
<sequence>MEQEQQVSDKKWYIVHTYSGFENKVRQSILERARAQGLEHKIEEVVVPTREVVELKKGKRRKVSKKVFPGYILVKMVLDDDTWYLVKNTPRVTGFLGSERTPTPVPDEEVEAVVKRLATAGAKSDKEFVKGDYVKVIDGPFENFTGVVDEVNPEKQKIRVMVSIFGRSTPVELDFLQVEKL</sequence>
<dbReference type="PANTHER" id="PTHR30265">
    <property type="entry name" value="RHO-INTERACTING TRANSCRIPTION TERMINATION FACTOR NUSG"/>
    <property type="match status" value="1"/>
</dbReference>
<dbReference type="Gene3D" id="2.30.30.30">
    <property type="match status" value="1"/>
</dbReference>
<dbReference type="GO" id="GO:0031564">
    <property type="term" value="P:transcription antitermination"/>
    <property type="evidence" value="ECO:0007669"/>
    <property type="project" value="UniProtKB-UniRule"/>
</dbReference>
<evidence type="ECO:0000256" key="4">
    <source>
        <dbReference type="ARBA" id="ARBA00023163"/>
    </source>
</evidence>
<dbReference type="PRINTS" id="PR00338">
    <property type="entry name" value="NUSGTNSCPFCT"/>
</dbReference>
<evidence type="ECO:0000256" key="3">
    <source>
        <dbReference type="ARBA" id="ARBA00023015"/>
    </source>
</evidence>
<dbReference type="NCBIfam" id="TIGR00922">
    <property type="entry name" value="nusG"/>
    <property type="match status" value="1"/>
</dbReference>
<comment type="function">
    <text evidence="5 7">Participates in transcription elongation, termination and antitermination.</text>
</comment>
<dbReference type="InterPro" id="IPR005824">
    <property type="entry name" value="KOW"/>
</dbReference>
<dbReference type="GO" id="GO:0005829">
    <property type="term" value="C:cytosol"/>
    <property type="evidence" value="ECO:0007669"/>
    <property type="project" value="TreeGrafter"/>
</dbReference>
<dbReference type="PROSITE" id="PS01014">
    <property type="entry name" value="NUSG"/>
    <property type="match status" value="1"/>
</dbReference>
<dbReference type="EMBL" id="DQWS01000073">
    <property type="protein sequence ID" value="HDD52808.1"/>
    <property type="molecule type" value="Genomic_DNA"/>
</dbReference>
<evidence type="ECO:0000313" key="10">
    <source>
        <dbReference type="EMBL" id="HDD52808.1"/>
    </source>
</evidence>
<dbReference type="InterPro" id="IPR006645">
    <property type="entry name" value="NGN-like_dom"/>
</dbReference>
<evidence type="ECO:0000256" key="5">
    <source>
        <dbReference type="HAMAP-Rule" id="MF_00948"/>
    </source>
</evidence>
<dbReference type="InterPro" id="IPR008991">
    <property type="entry name" value="Translation_prot_SH3-like_sf"/>
</dbReference>
<comment type="similarity">
    <text evidence="5 7">Belongs to the NusG family.</text>
</comment>
<name>A0A7C0U5S7_9BACT</name>
<evidence type="ECO:0000259" key="8">
    <source>
        <dbReference type="SMART" id="SM00738"/>
    </source>
</evidence>
<dbReference type="InterPro" id="IPR036735">
    <property type="entry name" value="NGN_dom_sf"/>
</dbReference>
<dbReference type="SUPFAM" id="SSF50104">
    <property type="entry name" value="Translation proteins SH3-like domain"/>
    <property type="match status" value="1"/>
</dbReference>
<dbReference type="InterPro" id="IPR014722">
    <property type="entry name" value="Rib_uL2_dom2"/>
</dbReference>
<feature type="domain" description="KOW" evidence="9">
    <location>
        <begin position="127"/>
        <end position="154"/>
    </location>
</feature>
<dbReference type="HAMAP" id="MF_00948">
    <property type="entry name" value="NusG"/>
    <property type="match status" value="1"/>
</dbReference>
<dbReference type="SUPFAM" id="SSF82679">
    <property type="entry name" value="N-utilization substance G protein NusG, N-terminal domain"/>
    <property type="match status" value="1"/>
</dbReference>
<evidence type="ECO:0000259" key="9">
    <source>
        <dbReference type="SMART" id="SM00739"/>
    </source>
</evidence>
<comment type="caution">
    <text evidence="10">The sequence shown here is derived from an EMBL/GenBank/DDBJ whole genome shotgun (WGS) entry which is preliminary data.</text>
</comment>
<evidence type="ECO:0000256" key="2">
    <source>
        <dbReference type="ARBA" id="ARBA00022814"/>
    </source>
</evidence>
<dbReference type="InterPro" id="IPR015869">
    <property type="entry name" value="Transcrpt_antiterm_NusG_bac_CS"/>
</dbReference>
<proteinExistence type="inferred from homology"/>
<dbReference type="CDD" id="cd06091">
    <property type="entry name" value="KOW_NusG"/>
    <property type="match status" value="1"/>
</dbReference>
<dbReference type="CDD" id="cd09891">
    <property type="entry name" value="NGN_Bact_1"/>
    <property type="match status" value="1"/>
</dbReference>
<dbReference type="InterPro" id="IPR043425">
    <property type="entry name" value="NusG-like"/>
</dbReference>
<evidence type="ECO:0000256" key="1">
    <source>
        <dbReference type="ARBA" id="ARBA00022472"/>
    </source>
</evidence>
<dbReference type="InterPro" id="IPR047050">
    <property type="entry name" value="NGN"/>
</dbReference>
<dbReference type="SMART" id="SM00738">
    <property type="entry name" value="NGN"/>
    <property type="match status" value="1"/>
</dbReference>
<gene>
    <name evidence="5 10" type="primary">nusG</name>
    <name evidence="10" type="ORF">ENF32_01900</name>
</gene>
<reference evidence="10" key="1">
    <citation type="journal article" date="2020" name="mSystems">
        <title>Genome- and Community-Level Interaction Insights into Carbon Utilization and Element Cycling Functions of Hydrothermarchaeota in Hydrothermal Sediment.</title>
        <authorList>
            <person name="Zhou Z."/>
            <person name="Liu Y."/>
            <person name="Xu W."/>
            <person name="Pan J."/>
            <person name="Luo Z.H."/>
            <person name="Li M."/>
        </authorList>
    </citation>
    <scope>NUCLEOTIDE SEQUENCE [LARGE SCALE GENOMIC DNA]</scope>
    <source>
        <strain evidence="10">HyVt-115</strain>
    </source>
</reference>
<dbReference type="FunFam" id="3.30.70.940:FF:000002">
    <property type="entry name" value="Transcription termination/antitermination protein NusG"/>
    <property type="match status" value="1"/>
</dbReference>
<dbReference type="PANTHER" id="PTHR30265:SF2">
    <property type="entry name" value="TRANSCRIPTION TERMINATION_ANTITERMINATION PROTEIN NUSG"/>
    <property type="match status" value="1"/>
</dbReference>
<keyword evidence="4 5" id="KW-0804">Transcription</keyword>
<organism evidence="10">
    <name type="scientific">Thermosulfidibacter takaii</name>
    <dbReference type="NCBI Taxonomy" id="412593"/>
    <lineage>
        <taxon>Bacteria</taxon>
        <taxon>Pseudomonadati</taxon>
        <taxon>Thermosulfidibacterota</taxon>
        <taxon>Thermosulfidibacteria</taxon>
        <taxon>Thermosulfidibacterales</taxon>
        <taxon>Thermosulfidibacteraceae</taxon>
    </lineage>
</organism>
<dbReference type="Gene3D" id="3.30.70.940">
    <property type="entry name" value="NusG, N-terminal domain"/>
    <property type="match status" value="1"/>
</dbReference>
<protein>
    <recommendedName>
        <fullName evidence="5 6">Transcription termination/antitermination protein NusG</fullName>
    </recommendedName>
</protein>
<dbReference type="InterPro" id="IPR001062">
    <property type="entry name" value="Transcrpt_antiterm_NusG"/>
</dbReference>
<evidence type="ECO:0000256" key="7">
    <source>
        <dbReference type="RuleBase" id="RU000538"/>
    </source>
</evidence>
<keyword evidence="3 5" id="KW-0805">Transcription regulation</keyword>
<dbReference type="FunFam" id="2.30.30.30:FF:000002">
    <property type="entry name" value="Transcription termination/antitermination factor NusG"/>
    <property type="match status" value="1"/>
</dbReference>
<keyword evidence="1 5" id="KW-0806">Transcription termination</keyword>
<accession>A0A7C0U5S7</accession>
<dbReference type="AlphaFoldDB" id="A0A7C0U5S7"/>
<dbReference type="SMART" id="SM00739">
    <property type="entry name" value="KOW"/>
    <property type="match status" value="1"/>
</dbReference>
<dbReference type="Pfam" id="PF00467">
    <property type="entry name" value="KOW"/>
    <property type="match status" value="1"/>
</dbReference>
<feature type="domain" description="NusG-like N-terminal" evidence="8">
    <location>
        <begin position="9"/>
        <end position="117"/>
    </location>
</feature>
<dbReference type="Proteomes" id="UP000885690">
    <property type="component" value="Unassembled WGS sequence"/>
</dbReference>
<dbReference type="GO" id="GO:0032784">
    <property type="term" value="P:regulation of DNA-templated transcription elongation"/>
    <property type="evidence" value="ECO:0007669"/>
    <property type="project" value="InterPro"/>
</dbReference>
<dbReference type="Pfam" id="PF02357">
    <property type="entry name" value="NusG"/>
    <property type="match status" value="1"/>
</dbReference>